<proteinExistence type="predicted"/>
<organism evidence="1 2">
    <name type="scientific">Hesseltinella vesiculosa</name>
    <dbReference type="NCBI Taxonomy" id="101127"/>
    <lineage>
        <taxon>Eukaryota</taxon>
        <taxon>Fungi</taxon>
        <taxon>Fungi incertae sedis</taxon>
        <taxon>Mucoromycota</taxon>
        <taxon>Mucoromycotina</taxon>
        <taxon>Mucoromycetes</taxon>
        <taxon>Mucorales</taxon>
        <taxon>Cunninghamellaceae</taxon>
        <taxon>Hesseltinella</taxon>
    </lineage>
</organism>
<dbReference type="Proteomes" id="UP000242146">
    <property type="component" value="Unassembled WGS sequence"/>
</dbReference>
<sequence>MALLAPGMFARPAADSTAWLIARDAAATTPDPTTPAADSLANTSASPFTAEVFFALAVLVPGLMATPSIEDLLQPPFFEPTNEDLTVFPSLDPSNEDLTMRQELAPVNIVCLGIPPLVEIFVASNCTVQDDGQLHCECAEIPIV</sequence>
<accession>A0A1X2GWN5</accession>
<gene>
    <name evidence="1" type="ORF">DM01DRAFT_328111</name>
</gene>
<comment type="caution">
    <text evidence="1">The sequence shown here is derived from an EMBL/GenBank/DDBJ whole genome shotgun (WGS) entry which is preliminary data.</text>
</comment>
<keyword evidence="2" id="KW-1185">Reference proteome</keyword>
<dbReference type="AlphaFoldDB" id="A0A1X2GWN5"/>
<dbReference type="EMBL" id="MCGT01000002">
    <property type="protein sequence ID" value="ORX62420.1"/>
    <property type="molecule type" value="Genomic_DNA"/>
</dbReference>
<evidence type="ECO:0000313" key="2">
    <source>
        <dbReference type="Proteomes" id="UP000242146"/>
    </source>
</evidence>
<reference evidence="1 2" key="1">
    <citation type="submission" date="2016-07" db="EMBL/GenBank/DDBJ databases">
        <title>Pervasive Adenine N6-methylation of Active Genes in Fungi.</title>
        <authorList>
            <consortium name="DOE Joint Genome Institute"/>
            <person name="Mondo S.J."/>
            <person name="Dannebaum R.O."/>
            <person name="Kuo R.C."/>
            <person name="Labutti K."/>
            <person name="Haridas S."/>
            <person name="Kuo A."/>
            <person name="Salamov A."/>
            <person name="Ahrendt S.R."/>
            <person name="Lipzen A."/>
            <person name="Sullivan W."/>
            <person name="Andreopoulos W.B."/>
            <person name="Clum A."/>
            <person name="Lindquist E."/>
            <person name="Daum C."/>
            <person name="Ramamoorthy G.K."/>
            <person name="Gryganskyi A."/>
            <person name="Culley D."/>
            <person name="Magnuson J.K."/>
            <person name="James T.Y."/>
            <person name="O'Malley M.A."/>
            <person name="Stajich J.E."/>
            <person name="Spatafora J.W."/>
            <person name="Visel A."/>
            <person name="Grigoriev I.V."/>
        </authorList>
    </citation>
    <scope>NUCLEOTIDE SEQUENCE [LARGE SCALE GENOMIC DNA]</scope>
    <source>
        <strain evidence="1 2">NRRL 3301</strain>
    </source>
</reference>
<evidence type="ECO:0000313" key="1">
    <source>
        <dbReference type="EMBL" id="ORX62420.1"/>
    </source>
</evidence>
<protein>
    <submittedName>
        <fullName evidence="1">Uncharacterized protein</fullName>
    </submittedName>
</protein>
<name>A0A1X2GWN5_9FUNG</name>